<dbReference type="InterPro" id="IPR050065">
    <property type="entry name" value="GlmU-like"/>
</dbReference>
<evidence type="ECO:0000313" key="4">
    <source>
        <dbReference type="EMBL" id="MEN3929951.1"/>
    </source>
</evidence>
<reference evidence="4 5" key="1">
    <citation type="submission" date="2024-04" db="EMBL/GenBank/DDBJ databases">
        <title>A novel species isolated from cricket.</title>
        <authorList>
            <person name="Wang H.-C."/>
        </authorList>
    </citation>
    <scope>NUCLEOTIDE SEQUENCE [LARGE SCALE GENOMIC DNA]</scope>
    <source>
        <strain evidence="4 5">WL0021</strain>
    </source>
</reference>
<comment type="caution">
    <text evidence="4">The sequence shown here is derived from an EMBL/GenBank/DDBJ whole genome shotgun (WGS) entry which is preliminary data.</text>
</comment>
<dbReference type="Gene3D" id="3.90.550.10">
    <property type="entry name" value="Spore Coat Polysaccharide Biosynthesis Protein SpsA, Chain A"/>
    <property type="match status" value="1"/>
</dbReference>
<evidence type="ECO:0000256" key="1">
    <source>
        <dbReference type="ARBA" id="ARBA00022679"/>
    </source>
</evidence>
<name>A0ABV0BI42_9HYPH</name>
<evidence type="ECO:0000256" key="2">
    <source>
        <dbReference type="ARBA" id="ARBA00022695"/>
    </source>
</evidence>
<dbReference type="RefSeq" id="WP_346335926.1">
    <property type="nucleotide sequence ID" value="NZ_JBBYXI010000001.1"/>
</dbReference>
<protein>
    <submittedName>
        <fullName evidence="4">Nucleotidyltransferase family protein</fullName>
    </submittedName>
</protein>
<dbReference type="PANTHER" id="PTHR43584:SF8">
    <property type="entry name" value="N-ACETYLMURAMATE ALPHA-1-PHOSPHATE URIDYLYLTRANSFERASE"/>
    <property type="match status" value="1"/>
</dbReference>
<organism evidence="4 5">
    <name type="scientific">Hohaiivirga grylli</name>
    <dbReference type="NCBI Taxonomy" id="3133970"/>
    <lineage>
        <taxon>Bacteria</taxon>
        <taxon>Pseudomonadati</taxon>
        <taxon>Pseudomonadota</taxon>
        <taxon>Alphaproteobacteria</taxon>
        <taxon>Hyphomicrobiales</taxon>
        <taxon>Methylobacteriaceae</taxon>
        <taxon>Hohaiivirga</taxon>
    </lineage>
</organism>
<keyword evidence="2" id="KW-0548">Nucleotidyltransferase</keyword>
<dbReference type="SUPFAM" id="SSF53448">
    <property type="entry name" value="Nucleotide-diphospho-sugar transferases"/>
    <property type="match status" value="1"/>
</dbReference>
<dbReference type="Proteomes" id="UP001418637">
    <property type="component" value="Unassembled WGS sequence"/>
</dbReference>
<dbReference type="PANTHER" id="PTHR43584">
    <property type="entry name" value="NUCLEOTIDYL TRANSFERASE"/>
    <property type="match status" value="1"/>
</dbReference>
<dbReference type="Pfam" id="PF00483">
    <property type="entry name" value="NTP_transferase"/>
    <property type="match status" value="1"/>
</dbReference>
<dbReference type="EMBL" id="JBBYXI010000001">
    <property type="protein sequence ID" value="MEN3929951.1"/>
    <property type="molecule type" value="Genomic_DNA"/>
</dbReference>
<gene>
    <name evidence="4" type="ORF">WJT86_02605</name>
</gene>
<dbReference type="InterPro" id="IPR029044">
    <property type="entry name" value="Nucleotide-diphossugar_trans"/>
</dbReference>
<keyword evidence="5" id="KW-1185">Reference proteome</keyword>
<sequence>MASKKKETISPHKAVSRAMVLAAGLGKRMRPLTDTMPKPLVPVCGKSLIDYSLDRVAEAGITEVVVNVHYLADQLEEHLSHRKAPHITISDERGELLETAGGIKKAMPYLVAGQSQPEPFLILNSDELWIEGAHPNIERMLEHWNPEQMDILLLLASNVASIGYSGKGDFLMDTLGRLQRRPEGEMAAFVYAGVAIAKPELFDDIPAGPVSMNLLFDRAIAKERLYGLRLDGIWLHVGTVEAIAEAEACVEASTR</sequence>
<dbReference type="CDD" id="cd06422">
    <property type="entry name" value="NTP_transferase_like_1"/>
    <property type="match status" value="1"/>
</dbReference>
<keyword evidence="1" id="KW-0808">Transferase</keyword>
<feature type="domain" description="Nucleotidyl transferase" evidence="3">
    <location>
        <begin position="18"/>
        <end position="250"/>
    </location>
</feature>
<dbReference type="InterPro" id="IPR005835">
    <property type="entry name" value="NTP_transferase_dom"/>
</dbReference>
<accession>A0ABV0BI42</accession>
<evidence type="ECO:0000313" key="5">
    <source>
        <dbReference type="Proteomes" id="UP001418637"/>
    </source>
</evidence>
<proteinExistence type="predicted"/>
<evidence type="ECO:0000259" key="3">
    <source>
        <dbReference type="Pfam" id="PF00483"/>
    </source>
</evidence>